<organism evidence="2 3">
    <name type="scientific">Fictibacillus terranigra</name>
    <dbReference type="NCBI Taxonomy" id="3058424"/>
    <lineage>
        <taxon>Bacteria</taxon>
        <taxon>Bacillati</taxon>
        <taxon>Bacillota</taxon>
        <taxon>Bacilli</taxon>
        <taxon>Bacillales</taxon>
        <taxon>Fictibacillaceae</taxon>
        <taxon>Fictibacillus</taxon>
    </lineage>
</organism>
<comment type="caution">
    <text evidence="2">The sequence shown here is derived from an EMBL/GenBank/DDBJ whole genome shotgun (WGS) entry which is preliminary data.</text>
</comment>
<sequence length="84" mass="9511">MSSNRTLKALCLLALLVYGIPHLNFSKLGSPSFIFSLLWLAFALVAFIGQTKRFWLALGALSEDPKLHKSELHEDSKETWLKNH</sequence>
<keyword evidence="1" id="KW-0812">Transmembrane</keyword>
<gene>
    <name evidence="2" type="ORF">QYF49_06140</name>
</gene>
<evidence type="ECO:0000313" key="3">
    <source>
        <dbReference type="Proteomes" id="UP001168694"/>
    </source>
</evidence>
<reference evidence="2" key="1">
    <citation type="submission" date="2023-06" db="EMBL/GenBank/DDBJ databases">
        <title>Draft Genome Sequences of Representative Paenibacillus Polymyxa, Bacillus cereus, Fictibacillus sp., and Brevibacillus agri Strains Isolated from Amazonian Dark Earth.</title>
        <authorList>
            <person name="Pellegrinetti T.A."/>
            <person name="Cunha I.C.M."/>
            <person name="Chaves M.G."/>
            <person name="Freitas A.S."/>
            <person name="Silva A.V.R."/>
            <person name="Tsai S.M."/>
            <person name="Mendes L.W."/>
        </authorList>
    </citation>
    <scope>NUCLEOTIDE SEQUENCE</scope>
    <source>
        <strain evidence="2">CENA-BCM004</strain>
    </source>
</reference>
<protein>
    <submittedName>
        <fullName evidence="2">Uncharacterized protein</fullName>
    </submittedName>
</protein>
<evidence type="ECO:0000256" key="1">
    <source>
        <dbReference type="SAM" id="Phobius"/>
    </source>
</evidence>
<dbReference type="Proteomes" id="UP001168694">
    <property type="component" value="Unassembled WGS sequence"/>
</dbReference>
<accession>A0ABT8E3Y0</accession>
<keyword evidence="1" id="KW-0472">Membrane</keyword>
<keyword evidence="3" id="KW-1185">Reference proteome</keyword>
<dbReference type="EMBL" id="JAUHLN010000001">
    <property type="protein sequence ID" value="MDN4072612.1"/>
    <property type="molecule type" value="Genomic_DNA"/>
</dbReference>
<dbReference type="RefSeq" id="WP_290398715.1">
    <property type="nucleotide sequence ID" value="NZ_JAUHLN010000001.1"/>
</dbReference>
<name>A0ABT8E3Y0_9BACL</name>
<keyword evidence="1" id="KW-1133">Transmembrane helix</keyword>
<feature type="transmembrane region" description="Helical" evidence="1">
    <location>
        <begin position="29"/>
        <end position="48"/>
    </location>
</feature>
<proteinExistence type="predicted"/>
<evidence type="ECO:0000313" key="2">
    <source>
        <dbReference type="EMBL" id="MDN4072612.1"/>
    </source>
</evidence>